<keyword evidence="2" id="KW-0472">Membrane</keyword>
<dbReference type="Pfam" id="PF14703">
    <property type="entry name" value="PHM7_cyt"/>
    <property type="match status" value="1"/>
</dbReference>
<dbReference type="PANTHER" id="PTHR13018:SF83">
    <property type="entry name" value="RRM DOMAIN-CONTAINING PROTEIN"/>
    <property type="match status" value="1"/>
</dbReference>
<feature type="transmembrane region" description="Helical" evidence="2">
    <location>
        <begin position="746"/>
        <end position="767"/>
    </location>
</feature>
<feature type="transmembrane region" description="Helical" evidence="2">
    <location>
        <begin position="931"/>
        <end position="948"/>
    </location>
</feature>
<feature type="region of interest" description="Disordered" evidence="1">
    <location>
        <begin position="1"/>
        <end position="82"/>
    </location>
</feature>
<dbReference type="PANTHER" id="PTHR13018">
    <property type="entry name" value="PROBABLE MEMBRANE PROTEIN DUF221-RELATED"/>
    <property type="match status" value="1"/>
</dbReference>
<accession>A0A4D9CV43</accession>
<dbReference type="GO" id="GO:0005886">
    <property type="term" value="C:plasma membrane"/>
    <property type="evidence" value="ECO:0007669"/>
    <property type="project" value="TreeGrafter"/>
</dbReference>
<feature type="domain" description="CSC1/OSCA1-like cytosolic" evidence="3">
    <location>
        <begin position="410"/>
        <end position="598"/>
    </location>
</feature>
<evidence type="ECO:0000313" key="4">
    <source>
        <dbReference type="EMBL" id="TFJ81353.1"/>
    </source>
</evidence>
<dbReference type="InterPro" id="IPR045122">
    <property type="entry name" value="Csc1-like"/>
</dbReference>
<evidence type="ECO:0000259" key="3">
    <source>
        <dbReference type="Pfam" id="PF14703"/>
    </source>
</evidence>
<proteinExistence type="predicted"/>
<dbReference type="Proteomes" id="UP000355283">
    <property type="component" value="Unassembled WGS sequence"/>
</dbReference>
<dbReference type="Gene3D" id="3.30.70.330">
    <property type="match status" value="1"/>
</dbReference>
<dbReference type="OrthoDB" id="297739at2759"/>
<gene>
    <name evidence="4" type="ORF">NSK_007314</name>
</gene>
<feature type="compositionally biased region" description="Acidic residues" evidence="1">
    <location>
        <begin position="1058"/>
        <end position="1069"/>
    </location>
</feature>
<comment type="caution">
    <text evidence="4">The sequence shown here is derived from an EMBL/GenBank/DDBJ whole genome shotgun (WGS) entry which is preliminary data.</text>
</comment>
<protein>
    <recommendedName>
        <fullName evidence="3">CSC1/OSCA1-like cytosolic domain-containing protein</fullName>
    </recommendedName>
</protein>
<feature type="transmembrane region" description="Helical" evidence="2">
    <location>
        <begin position="706"/>
        <end position="726"/>
    </location>
</feature>
<feature type="transmembrane region" description="Helical" evidence="2">
    <location>
        <begin position="815"/>
        <end position="844"/>
    </location>
</feature>
<keyword evidence="5" id="KW-1185">Reference proteome</keyword>
<sequence>MTRIMPHSSPELYIPASPAADAPPSTDVDISSMSQLRKNSGQTQFSKRPNYIESSSAPRAQRIISRDSQNEDENGSKKSKQPLSFAHWTRQALVHVLVQHNVELRREAELPHGYLVHICNTYFANKPAPLIPEPWPVELQVSAETAACSIQRAWIRHVATRRKKSMLAHQTSDRTLRAEGILSPPGSSDAKALHAAADCPTPLAAGRELEQPWYPPDLELARDYAEWNHPRMGGPGGPLFPLCKTSTGRYCVLGGCGEQLDLWDEGQVSELSIYGSSISNFFKFEKWCAWTSLCLFFIYLPVFLLNTFGSGEPAHGTGRLVSLTRTTLGNLFQTLESRQGTAVLPICESLTRHYPSAIDCTLSEAQTAMMFTHTELAACIFLYVALSWLQLFQKKESQYLDRYTVTAGKYTVQITNIPVNVTEADIKVHFARTLNLPVMQVTLGYNNAPKIEKQKLRGSLMKRRHLVVNRCRYLNQQLACNGVGDNDRARDCSRKIADSLERATHWWWRRELQGLKQENERLLARLSALNAKLGATHEEIRPLCAFVTFNSEAARNEALRAYGLSSLHFLCMPHGLRLAGHRLRVTPAPEPSLILWENLQYGRMARFRRQLLTTMLAGLLISLPLIFAFVARYYQDQGRRQQEGGQEGSGNGGRDTHHAEGLAAFWTVVATFSTIGSNYLIQLVLQWMTEFEKAHTVDIQQFGRSMQLFVLKSVNMAGIVLVVNFKVIQKSLHIKINEPGNFVKEWYYTTGCNLLLIMFINVVSPLLPSLKSYCAQWHAQRKAARGQFTGSITQSAANNVFIGPEFAIAIRYSSILVTFFVCFAYATAMPLLLLIGAASFYVGYWVDKFLFLRFNRIPLEYGKVLSKGAIKVIQVALLFHVIISIWALSQDELFPSSTETNSPLGRAVRSGTAWMHRSIARRLQKAHIQPLVILFLVLAIVMIGRALLKSVFTILCSLFRVFANCNRTCHTQNDDEYIEKGGCKCSFFGEVNGLNEFASIDVTYPRAIERGLIKGLHTYNILANPRYKSAFRISDRFAKQHRHVESIRGSFEAHSDGEESDGQIDEDEEGGVVAAEDKYLEYECHANAVPNGLLLVSPLPNAPPPPSTPHG</sequence>
<feature type="compositionally biased region" description="Polar residues" evidence="1">
    <location>
        <begin position="28"/>
        <end position="58"/>
    </location>
</feature>
<feature type="region of interest" description="Disordered" evidence="1">
    <location>
        <begin position="1049"/>
        <end position="1069"/>
    </location>
</feature>
<evidence type="ECO:0000256" key="2">
    <source>
        <dbReference type="SAM" id="Phobius"/>
    </source>
</evidence>
<dbReference type="AlphaFoldDB" id="A0A4D9CV43"/>
<evidence type="ECO:0000313" key="5">
    <source>
        <dbReference type="Proteomes" id="UP000355283"/>
    </source>
</evidence>
<feature type="transmembrane region" description="Helical" evidence="2">
    <location>
        <begin position="611"/>
        <end position="634"/>
    </location>
</feature>
<keyword evidence="2" id="KW-0812">Transmembrane</keyword>
<dbReference type="GO" id="GO:0005227">
    <property type="term" value="F:calcium-activated cation channel activity"/>
    <property type="evidence" value="ECO:0007669"/>
    <property type="project" value="InterPro"/>
</dbReference>
<dbReference type="InterPro" id="IPR027815">
    <property type="entry name" value="CSC1/OSCA1-like_cyt"/>
</dbReference>
<feature type="compositionally biased region" description="Low complexity" evidence="1">
    <location>
        <begin position="15"/>
        <end position="25"/>
    </location>
</feature>
<organism evidence="4 5">
    <name type="scientific">Nannochloropsis salina CCMP1776</name>
    <dbReference type="NCBI Taxonomy" id="1027361"/>
    <lineage>
        <taxon>Eukaryota</taxon>
        <taxon>Sar</taxon>
        <taxon>Stramenopiles</taxon>
        <taxon>Ochrophyta</taxon>
        <taxon>Eustigmatophyceae</taxon>
        <taxon>Eustigmatales</taxon>
        <taxon>Monodopsidaceae</taxon>
        <taxon>Microchloropsis</taxon>
        <taxon>Microchloropsis salina</taxon>
    </lineage>
</organism>
<reference evidence="4 5" key="1">
    <citation type="submission" date="2019-01" db="EMBL/GenBank/DDBJ databases">
        <title>Nuclear Genome Assembly of the Microalgal Biofuel strain Nannochloropsis salina CCMP1776.</title>
        <authorList>
            <person name="Hovde B."/>
        </authorList>
    </citation>
    <scope>NUCLEOTIDE SEQUENCE [LARGE SCALE GENOMIC DNA]</scope>
    <source>
        <strain evidence="4 5">CCMP1776</strain>
    </source>
</reference>
<name>A0A4D9CV43_9STRA</name>
<dbReference type="InterPro" id="IPR012677">
    <property type="entry name" value="Nucleotide-bd_a/b_plait_sf"/>
</dbReference>
<feature type="transmembrane region" description="Helical" evidence="2">
    <location>
        <begin position="663"/>
        <end position="685"/>
    </location>
</feature>
<evidence type="ECO:0000256" key="1">
    <source>
        <dbReference type="SAM" id="MobiDB-lite"/>
    </source>
</evidence>
<dbReference type="EMBL" id="SDOX01000128">
    <property type="protein sequence ID" value="TFJ81353.1"/>
    <property type="molecule type" value="Genomic_DNA"/>
</dbReference>
<keyword evidence="2" id="KW-1133">Transmembrane helix</keyword>